<dbReference type="Proteomes" id="UP000005551">
    <property type="component" value="Unassembled WGS sequence"/>
</dbReference>
<gene>
    <name evidence="1" type="ORF">A3SI_04217</name>
</gene>
<protein>
    <submittedName>
        <fullName evidence="1">FKBP-type peptidyl-prolyl cis-trans isomerase</fullName>
    </submittedName>
</protein>
<proteinExistence type="predicted"/>
<keyword evidence="1" id="KW-0413">Isomerase</keyword>
<organism evidence="1 2">
    <name type="scientific">Nitritalea halalkaliphila LW7</name>
    <dbReference type="NCBI Taxonomy" id="1189621"/>
    <lineage>
        <taxon>Bacteria</taxon>
        <taxon>Pseudomonadati</taxon>
        <taxon>Bacteroidota</taxon>
        <taxon>Cytophagia</taxon>
        <taxon>Cytophagales</taxon>
        <taxon>Cyclobacteriaceae</taxon>
        <taxon>Nitritalea</taxon>
    </lineage>
</organism>
<dbReference type="AlphaFoldDB" id="I5C920"/>
<evidence type="ECO:0000313" key="2">
    <source>
        <dbReference type="Proteomes" id="UP000005551"/>
    </source>
</evidence>
<dbReference type="InterPro" id="IPR046357">
    <property type="entry name" value="PPIase_dom_sf"/>
</dbReference>
<accession>I5C920</accession>
<comment type="caution">
    <text evidence="1">The sequence shown here is derived from an EMBL/GenBank/DDBJ whole genome shotgun (WGS) entry which is preliminary data.</text>
</comment>
<reference evidence="1 2" key="1">
    <citation type="submission" date="2012-05" db="EMBL/GenBank/DDBJ databases">
        <title>Genome sequence of Nitritalea halalkaliphila LW7.</title>
        <authorList>
            <person name="Jangir P.K."/>
            <person name="Singh A."/>
            <person name="Shivaji S."/>
            <person name="Sharma R."/>
        </authorList>
    </citation>
    <scope>NUCLEOTIDE SEQUENCE [LARGE SCALE GENOMIC DNA]</scope>
    <source>
        <strain evidence="1 2">LW7</strain>
    </source>
</reference>
<dbReference type="Gene3D" id="2.40.10.330">
    <property type="match status" value="1"/>
</dbReference>
<dbReference type="GO" id="GO:0003755">
    <property type="term" value="F:peptidyl-prolyl cis-trans isomerase activity"/>
    <property type="evidence" value="ECO:0007669"/>
    <property type="project" value="InterPro"/>
</dbReference>
<keyword evidence="2" id="KW-1185">Reference proteome</keyword>
<dbReference type="InterPro" id="IPR048261">
    <property type="entry name" value="SlpA/SlyD-like_ins_sf"/>
</dbReference>
<dbReference type="SUPFAM" id="SSF54534">
    <property type="entry name" value="FKBP-like"/>
    <property type="match status" value="1"/>
</dbReference>
<name>I5C920_9BACT</name>
<dbReference type="Gene3D" id="3.10.50.40">
    <property type="match status" value="1"/>
</dbReference>
<dbReference type="EMBL" id="AJYA01000008">
    <property type="protein sequence ID" value="EIM78322.1"/>
    <property type="molecule type" value="Genomic_DNA"/>
</dbReference>
<sequence>MPVVVVSVDEEQIVLDANHPLAGKDLIFDIELVSID</sequence>
<evidence type="ECO:0000313" key="1">
    <source>
        <dbReference type="EMBL" id="EIM78322.1"/>
    </source>
</evidence>
<dbReference type="STRING" id="1189621.A3SI_04217"/>